<dbReference type="RefSeq" id="WP_042276860.1">
    <property type="nucleotide sequence ID" value="NZ_BBML01000001.1"/>
</dbReference>
<sequence>MANTNYDVYVRAVCSPTDSSDWSSVVNFLTLPTCIASSSLTSSNVTPTSVDLDWTSGGSGETEWELEYGASGFTQGTGTIVSTNSNPYTLSGLTANTDYDVYVRAVCSLTDSSEWSSSESFTTLCSAFNLEFNAAIPANLSDNCWNEAGDGTLATGPSNSGSGLWYSSNYGGTPSNAINLYTDNRSDWVLSPLIDVTTSNATEVNITVALTENANSGSGASLGSDDLVAFVYSVDGGNTWVTLQSWTQGNEPSDTGEYLSYDISSLSGPVQFAFYGTDGSVNDTEDVYFHFSQLRVRETPACSEPYSLDGSNIDSNSIDLSWTSGGSGETEWELEYGASGFTQGTGTVVVANTNPYTLSGLTANTNYDVYVRAKCSLTDTSAWSGVYSFTTSCLIFNVPFTEGFESTATGSTSSSNAPDCWNMIDSGSGAAYVYDNSTVNVQSGNKSFRLYNGFNTTGTYMLISPQIAELTTDGIQVSFGVKGSTGQELEIGTITDANDPATFTSVEVVTLTSSSFENVTVVIPAGTDSYMAIKHGQTGSYDSYYLDDISFTMAPNCIMPADLSAAPFSSSAQITWSAINGETEWELEYGASGFTQGTGTVVSANSNPYTLSGLTPETDYDIYIRAVCSPTDTSDWSSVVSFATTCAPLTPNTIENFSVYLPNCWEEATGEIDTSLSFGSSAWTDDDYLNGTSSNSAKYNMYTNTTGQWLISPSYDLGTGNNYELIFDIGATVWNGTSSASFEATDSVSLLISTDNGVTWSSSNVLQNWSQGTEPSNNGDSITIDLSSYSGLVRFGIIAKASSASSSDFDLFVDDFGVQAASTDYTWNGSSWMGGNNPEGNITANDNLIIQSGSTAALSAGITAGNVTVESGASLDASAGDLIINGSLVNNGSLLGTNAIVLNGSSAQDISGTGFIDNLTIDNTNNVNLSGTQDLLGTLTVANGNLTTNGGLTFKSDASGTAVLAPLGAGASISGNVNVERYIPASNRAFRFVGSSVSGETVFDSWQESGNNSTGFGVHVTGTTGTIGSVNATSGHDETPTGNPSMFKWNDGTQSWDAVTNTNSEILNTGTYYRLYVRGDRATDLSNNNAAQTATTLRATGTLYTGDMNMTPTIADGEFFAMANPYQAKIDMASVSPANTGVDMYYWDPTLGVKGNYVAINISSGTGTAGTASNILDPGQAVFFAAATGATSLTVSESDKVTGTSNQNVFRSNPLNGFVGIKLFQTSRLNNNLSESDGMYIHFDNQHSDNVDYNDAVKLDGLNANIAVQKGINKLAVERRSLPTASETVALNISNYQVNDYAMQVSINELSNVDVFIKDTFTGQLTPVSNNATTNVFFSVDFNDVNTINPNRFELVFQTVTLSTEESTFAQDLRLYPNPVNGDQLHIEVSNSGSNELSALLFNSLGQKIRSINTHVTTNGITISDLSNLTAGVYFVTVSNGTDSTTRKIVIK</sequence>
<evidence type="ECO:0000259" key="3">
    <source>
        <dbReference type="PROSITE" id="PS50853"/>
    </source>
</evidence>
<dbReference type="Gene3D" id="2.60.120.260">
    <property type="entry name" value="Galactose-binding domain-like"/>
    <property type="match status" value="1"/>
</dbReference>
<dbReference type="SMART" id="SM00060">
    <property type="entry name" value="FN3"/>
    <property type="match status" value="3"/>
</dbReference>
<keyword evidence="1" id="KW-0732">Signal</keyword>
<evidence type="ECO:0000313" key="5">
    <source>
        <dbReference type="Proteomes" id="UP000029221"/>
    </source>
</evidence>
<reference evidence="4" key="1">
    <citation type="journal article" date="2014" name="Genome Announc.">
        <title>Draft Genome Sequences of Marine Flavobacterium Nonlabens Strains NR17, NR24, NR27, NR32, NR33, and Ara13.</title>
        <authorList>
            <person name="Nakanishi M."/>
            <person name="Meirelles P."/>
            <person name="Suzuki R."/>
            <person name="Takatani N."/>
            <person name="Mino S."/>
            <person name="Suda W."/>
            <person name="Oshima K."/>
            <person name="Hattori M."/>
            <person name="Ohkuma M."/>
            <person name="Hosokawa M."/>
            <person name="Miyashita K."/>
            <person name="Thompson F.L."/>
            <person name="Niwa A."/>
            <person name="Sawabe T."/>
            <person name="Sawabe T."/>
        </authorList>
    </citation>
    <scope>NUCLEOTIDE SEQUENCE [LARGE SCALE GENOMIC DNA]</scope>
    <source>
        <strain evidence="4">JCM 19294</strain>
    </source>
</reference>
<gene>
    <name evidence="4" type="ORF">JCM19294_2769</name>
</gene>
<comment type="caution">
    <text evidence="4">The sequence shown here is derived from an EMBL/GenBank/DDBJ whole genome shotgun (WGS) entry which is preliminary data.</text>
</comment>
<proteinExistence type="predicted"/>
<dbReference type="eggNOG" id="COG2866">
    <property type="taxonomic scope" value="Bacteria"/>
</dbReference>
<keyword evidence="5" id="KW-1185">Reference proteome</keyword>
<accession>A0A090Q1F2</accession>
<name>A0A090Q1F2_9FLAO</name>
<dbReference type="STRING" id="319236.BST91_10960"/>
<organism evidence="4 5">
    <name type="scientific">Nonlabens tegetincola</name>
    <dbReference type="NCBI Taxonomy" id="323273"/>
    <lineage>
        <taxon>Bacteria</taxon>
        <taxon>Pseudomonadati</taxon>
        <taxon>Bacteroidota</taxon>
        <taxon>Flavobacteriia</taxon>
        <taxon>Flavobacteriales</taxon>
        <taxon>Flavobacteriaceae</taxon>
        <taxon>Nonlabens</taxon>
    </lineage>
</organism>
<dbReference type="PANTHER" id="PTHR46708:SF2">
    <property type="entry name" value="FIBRONECTIN TYPE-III DOMAIN-CONTAINING PROTEIN"/>
    <property type="match status" value="1"/>
</dbReference>
<dbReference type="NCBIfam" id="TIGR04183">
    <property type="entry name" value="Por_Secre_tail"/>
    <property type="match status" value="1"/>
</dbReference>
<dbReference type="InterPro" id="IPR003961">
    <property type="entry name" value="FN3_dom"/>
</dbReference>
<dbReference type="Pfam" id="PF00041">
    <property type="entry name" value="fn3"/>
    <property type="match status" value="3"/>
</dbReference>
<evidence type="ECO:0000256" key="1">
    <source>
        <dbReference type="ARBA" id="ARBA00022729"/>
    </source>
</evidence>
<feature type="domain" description="Fibronectin type-III" evidence="3">
    <location>
        <begin position="304"/>
        <end position="394"/>
    </location>
</feature>
<protein>
    <recommendedName>
        <fullName evidence="3">Fibronectin type-III domain-containing protein</fullName>
    </recommendedName>
</protein>
<feature type="domain" description="Fibronectin type-III" evidence="3">
    <location>
        <begin position="559"/>
        <end position="648"/>
    </location>
</feature>
<dbReference type="InterPro" id="IPR013783">
    <property type="entry name" value="Ig-like_fold"/>
</dbReference>
<dbReference type="Gene3D" id="2.60.40.10">
    <property type="entry name" value="Immunoglobulins"/>
    <property type="match status" value="3"/>
</dbReference>
<dbReference type="EMBL" id="BBML01000001">
    <property type="protein sequence ID" value="GAK95987.1"/>
    <property type="molecule type" value="Genomic_DNA"/>
</dbReference>
<dbReference type="Proteomes" id="UP000029221">
    <property type="component" value="Unassembled WGS sequence"/>
</dbReference>
<dbReference type="InterPro" id="IPR036116">
    <property type="entry name" value="FN3_sf"/>
</dbReference>
<dbReference type="InterPro" id="IPR050991">
    <property type="entry name" value="ECM_Regulatory_Proteins"/>
</dbReference>
<dbReference type="Pfam" id="PF18962">
    <property type="entry name" value="Por_Secre_tail"/>
    <property type="match status" value="1"/>
</dbReference>
<dbReference type="InterPro" id="IPR026444">
    <property type="entry name" value="Secre_tail"/>
</dbReference>
<dbReference type="CDD" id="cd00063">
    <property type="entry name" value="FN3"/>
    <property type="match status" value="3"/>
</dbReference>
<feature type="domain" description="Fibronectin type-III" evidence="3">
    <location>
        <begin position="36"/>
        <end position="126"/>
    </location>
</feature>
<dbReference type="eggNOG" id="COG3291">
    <property type="taxonomic scope" value="Bacteria"/>
</dbReference>
<dbReference type="SUPFAM" id="SSF49265">
    <property type="entry name" value="Fibronectin type III"/>
    <property type="match status" value="3"/>
</dbReference>
<dbReference type="PANTHER" id="PTHR46708">
    <property type="entry name" value="TENASCIN"/>
    <property type="match status" value="1"/>
</dbReference>
<evidence type="ECO:0000256" key="2">
    <source>
        <dbReference type="ARBA" id="ARBA00022737"/>
    </source>
</evidence>
<evidence type="ECO:0000313" key="4">
    <source>
        <dbReference type="EMBL" id="GAK95987.1"/>
    </source>
</evidence>
<dbReference type="PROSITE" id="PS50853">
    <property type="entry name" value="FN3"/>
    <property type="match status" value="3"/>
</dbReference>
<keyword evidence="2" id="KW-0677">Repeat</keyword>